<evidence type="ECO:0000313" key="2">
    <source>
        <dbReference type="Proteomes" id="UP000265619"/>
    </source>
</evidence>
<dbReference type="AlphaFoldDB" id="A0A9X8D4H3"/>
<dbReference type="OrthoDB" id="6871774at2"/>
<evidence type="ECO:0000313" key="1">
    <source>
        <dbReference type="EMBL" id="RIX79128.1"/>
    </source>
</evidence>
<dbReference type="Proteomes" id="UP000265619">
    <property type="component" value="Unassembled WGS sequence"/>
</dbReference>
<proteinExistence type="predicted"/>
<organism evidence="1 2">
    <name type="scientific">Acidovorax cavernicola</name>
    <dbReference type="NCBI Taxonomy" id="1675792"/>
    <lineage>
        <taxon>Bacteria</taxon>
        <taxon>Pseudomonadati</taxon>
        <taxon>Pseudomonadota</taxon>
        <taxon>Betaproteobacteria</taxon>
        <taxon>Burkholderiales</taxon>
        <taxon>Comamonadaceae</taxon>
        <taxon>Acidovorax</taxon>
    </lineage>
</organism>
<sequence length="231" mass="24774">MLDIRRSGPTLADMAAGIRDVPERVIPYATAIALTKAAKRGQQAVIAAMRSGFRSPVSFTLNATRIEPATKDKLFARIAVKDQSSGGARPTSYLLPEVEGGGRAEKGMERGLRFAGILLAGERAMPGAGLPLDANGNVTGAQVRTILRAVTRPSAKRKDGVPYAGAIGRDKTRGIWQRDGKRVRPLFVFTRNLPTYRPRLDFVGAAATAVRDGFASDFYAAAKTLTRKFGT</sequence>
<accession>A0A9X8D4H3</accession>
<dbReference type="RefSeq" id="WP_119554420.1">
    <property type="nucleotide sequence ID" value="NZ_QXMN01000017.1"/>
</dbReference>
<keyword evidence="2" id="KW-1185">Reference proteome</keyword>
<name>A0A9X8D4H3_9BURK</name>
<dbReference type="EMBL" id="QXMN01000017">
    <property type="protein sequence ID" value="RIX79128.1"/>
    <property type="molecule type" value="Genomic_DNA"/>
</dbReference>
<reference evidence="1 2" key="1">
    <citation type="submission" date="2018-09" db="EMBL/GenBank/DDBJ databases">
        <title>Acidovorax cavernicola nov. sp. isolated from Gruta de las Maravillas (Aracena, Spain).</title>
        <authorList>
            <person name="Jurado V."/>
            <person name="Gutierrez-Patricio S."/>
            <person name="Gonzalez-Pimentel J.L."/>
            <person name="Miller A.Z."/>
            <person name="Laiz L."/>
            <person name="Saiz-Jimenez C."/>
        </authorList>
    </citation>
    <scope>NUCLEOTIDE SEQUENCE [LARGE SCALE GENOMIC DNA]</scope>
    <source>
        <strain evidence="1 2">1011MAR4D40.2</strain>
    </source>
</reference>
<comment type="caution">
    <text evidence="1">The sequence shown here is derived from an EMBL/GenBank/DDBJ whole genome shotgun (WGS) entry which is preliminary data.</text>
</comment>
<protein>
    <submittedName>
        <fullName evidence="1">Uncharacterized protein</fullName>
    </submittedName>
</protein>
<gene>
    <name evidence="1" type="ORF">D3H34_15420</name>
</gene>